<dbReference type="InterPro" id="IPR036388">
    <property type="entry name" value="WH-like_DNA-bd_sf"/>
</dbReference>
<dbReference type="PROSITE" id="PS50995">
    <property type="entry name" value="HTH_MARR_2"/>
    <property type="match status" value="1"/>
</dbReference>
<reference evidence="5 6" key="1">
    <citation type="submission" date="2019-05" db="EMBL/GenBank/DDBJ databases">
        <title>Nesterenkonia sp. GY239, isolated from the Southern Atlantic Ocean.</title>
        <authorList>
            <person name="Zhang G."/>
        </authorList>
    </citation>
    <scope>NUCLEOTIDE SEQUENCE [LARGE SCALE GENOMIC DNA]</scope>
    <source>
        <strain evidence="5 6">GY239</strain>
    </source>
</reference>
<keyword evidence="2" id="KW-0238">DNA-binding</keyword>
<evidence type="ECO:0000313" key="5">
    <source>
        <dbReference type="EMBL" id="TLP72887.1"/>
    </source>
</evidence>
<keyword evidence="3" id="KW-0804">Transcription</keyword>
<keyword evidence="6" id="KW-1185">Reference proteome</keyword>
<dbReference type="SUPFAM" id="SSF46785">
    <property type="entry name" value="Winged helix' DNA-binding domain"/>
    <property type="match status" value="1"/>
</dbReference>
<dbReference type="InterPro" id="IPR039422">
    <property type="entry name" value="MarR/SlyA-like"/>
</dbReference>
<dbReference type="AlphaFoldDB" id="A0A5R9A4P1"/>
<sequence length="151" mass="15796">MTVTMSKTGLGSALAAATRRVHGSIQEVVAAQGLAVDQWSVLDKIAGSAGAASMSEIAEATGLTGPSLTRAVDKLVTAALVFREIDARDRRKVLVDLSKRGHLVHADLAPRVYSTERELLTEPDSSLAELLRVLEGMSSAQSPTEAVAGSE</sequence>
<organism evidence="5 6">
    <name type="scientific">Nesterenkonia sphaerica</name>
    <dbReference type="NCBI Taxonomy" id="1804988"/>
    <lineage>
        <taxon>Bacteria</taxon>
        <taxon>Bacillati</taxon>
        <taxon>Actinomycetota</taxon>
        <taxon>Actinomycetes</taxon>
        <taxon>Micrococcales</taxon>
        <taxon>Micrococcaceae</taxon>
        <taxon>Nesterenkonia</taxon>
    </lineage>
</organism>
<name>A0A5R9A4P1_9MICC</name>
<accession>A0A5R9A4P1</accession>
<comment type="caution">
    <text evidence="5">The sequence shown here is derived from an EMBL/GenBank/DDBJ whole genome shotgun (WGS) entry which is preliminary data.</text>
</comment>
<keyword evidence="1" id="KW-0805">Transcription regulation</keyword>
<dbReference type="GO" id="GO:0003677">
    <property type="term" value="F:DNA binding"/>
    <property type="evidence" value="ECO:0007669"/>
    <property type="project" value="UniProtKB-KW"/>
</dbReference>
<dbReference type="PANTHER" id="PTHR33164">
    <property type="entry name" value="TRANSCRIPTIONAL REGULATOR, MARR FAMILY"/>
    <property type="match status" value="1"/>
</dbReference>
<dbReference type="EMBL" id="VAWA01000018">
    <property type="protein sequence ID" value="TLP72887.1"/>
    <property type="molecule type" value="Genomic_DNA"/>
</dbReference>
<evidence type="ECO:0000256" key="1">
    <source>
        <dbReference type="ARBA" id="ARBA00023015"/>
    </source>
</evidence>
<evidence type="ECO:0000313" key="6">
    <source>
        <dbReference type="Proteomes" id="UP000306544"/>
    </source>
</evidence>
<dbReference type="SMART" id="SM00347">
    <property type="entry name" value="HTH_MARR"/>
    <property type="match status" value="1"/>
</dbReference>
<evidence type="ECO:0000256" key="3">
    <source>
        <dbReference type="ARBA" id="ARBA00023163"/>
    </source>
</evidence>
<dbReference type="PRINTS" id="PR00598">
    <property type="entry name" value="HTHMARR"/>
</dbReference>
<dbReference type="Gene3D" id="1.10.10.10">
    <property type="entry name" value="Winged helix-like DNA-binding domain superfamily/Winged helix DNA-binding domain"/>
    <property type="match status" value="1"/>
</dbReference>
<dbReference type="InterPro" id="IPR036390">
    <property type="entry name" value="WH_DNA-bd_sf"/>
</dbReference>
<dbReference type="GO" id="GO:0006950">
    <property type="term" value="P:response to stress"/>
    <property type="evidence" value="ECO:0007669"/>
    <property type="project" value="TreeGrafter"/>
</dbReference>
<dbReference type="Proteomes" id="UP000306544">
    <property type="component" value="Unassembled WGS sequence"/>
</dbReference>
<dbReference type="Pfam" id="PF12802">
    <property type="entry name" value="MarR_2"/>
    <property type="match status" value="1"/>
</dbReference>
<dbReference type="PANTHER" id="PTHR33164:SF64">
    <property type="entry name" value="TRANSCRIPTIONAL REGULATOR SLYA"/>
    <property type="match status" value="1"/>
</dbReference>
<dbReference type="GO" id="GO:0003700">
    <property type="term" value="F:DNA-binding transcription factor activity"/>
    <property type="evidence" value="ECO:0007669"/>
    <property type="project" value="InterPro"/>
</dbReference>
<dbReference type="OrthoDB" id="4629660at2"/>
<evidence type="ECO:0000256" key="2">
    <source>
        <dbReference type="ARBA" id="ARBA00023125"/>
    </source>
</evidence>
<feature type="domain" description="HTH marR-type" evidence="4">
    <location>
        <begin position="7"/>
        <end position="139"/>
    </location>
</feature>
<gene>
    <name evidence="5" type="ORF">FEF27_11230</name>
</gene>
<protein>
    <submittedName>
        <fullName evidence="5">MarR family transcriptional regulator</fullName>
    </submittedName>
</protein>
<proteinExistence type="predicted"/>
<dbReference type="InterPro" id="IPR000835">
    <property type="entry name" value="HTH_MarR-typ"/>
</dbReference>
<evidence type="ECO:0000259" key="4">
    <source>
        <dbReference type="PROSITE" id="PS50995"/>
    </source>
</evidence>